<evidence type="ECO:0000259" key="5">
    <source>
        <dbReference type="PROSITE" id="PS50033"/>
    </source>
</evidence>
<dbReference type="InterPro" id="IPR001012">
    <property type="entry name" value="UBX_dom"/>
</dbReference>
<keyword evidence="3" id="KW-0472">Membrane</keyword>
<dbReference type="PANTHER" id="PTHR47694:SF1">
    <property type="entry name" value="PLANT UBX DOMAIN-CONTAINING PROTEIN 2"/>
    <property type="match status" value="1"/>
</dbReference>
<dbReference type="PROSITE" id="PS50033">
    <property type="entry name" value="UBX"/>
    <property type="match status" value="1"/>
</dbReference>
<dbReference type="CDD" id="cd09212">
    <property type="entry name" value="PUB"/>
    <property type="match status" value="1"/>
</dbReference>
<dbReference type="EMBL" id="CM004401">
    <property type="protein sequence ID" value="OAY29289.1"/>
    <property type="molecule type" value="Genomic_DNA"/>
</dbReference>
<organism evidence="6 7">
    <name type="scientific">Manihot esculenta</name>
    <name type="common">Cassava</name>
    <name type="synonym">Jatropha manihot</name>
    <dbReference type="NCBI Taxonomy" id="3983"/>
    <lineage>
        <taxon>Eukaryota</taxon>
        <taxon>Viridiplantae</taxon>
        <taxon>Streptophyta</taxon>
        <taxon>Embryophyta</taxon>
        <taxon>Tracheophyta</taxon>
        <taxon>Spermatophyta</taxon>
        <taxon>Magnoliopsida</taxon>
        <taxon>eudicotyledons</taxon>
        <taxon>Gunneridae</taxon>
        <taxon>Pentapetalae</taxon>
        <taxon>rosids</taxon>
        <taxon>fabids</taxon>
        <taxon>Malpighiales</taxon>
        <taxon>Euphorbiaceae</taxon>
        <taxon>Crotonoideae</taxon>
        <taxon>Manihoteae</taxon>
        <taxon>Manihot</taxon>
    </lineage>
</organism>
<dbReference type="PANTHER" id="PTHR47694">
    <property type="entry name" value="PLANT UBX DOMAIN-CONTAINING PROTEIN 2"/>
    <property type="match status" value="1"/>
</dbReference>
<comment type="caution">
    <text evidence="6">The sequence shown here is derived from an EMBL/GenBank/DDBJ whole genome shotgun (WGS) entry which is preliminary data.</text>
</comment>
<dbReference type="FunFam" id="3.10.20.90:FF:000185">
    <property type="entry name" value="UBX domain-containing protein 6"/>
    <property type="match status" value="1"/>
</dbReference>
<dbReference type="OrthoDB" id="49605at2759"/>
<dbReference type="Gramene" id="Manes.15G133200.1.v8.1">
    <property type="protein sequence ID" value="Manes.15G133200.1.v8.1.CDS"/>
    <property type="gene ID" value="Manes.15G133200.v8.1"/>
</dbReference>
<dbReference type="InterPro" id="IPR029071">
    <property type="entry name" value="Ubiquitin-like_domsf"/>
</dbReference>
<dbReference type="GO" id="GO:0050832">
    <property type="term" value="P:defense response to fungus"/>
    <property type="evidence" value="ECO:0000318"/>
    <property type="project" value="GO_Central"/>
</dbReference>
<dbReference type="InterPro" id="IPR036339">
    <property type="entry name" value="PUB-like_dom_sf"/>
</dbReference>
<dbReference type="GO" id="GO:0016020">
    <property type="term" value="C:membrane"/>
    <property type="evidence" value="ECO:0007669"/>
    <property type="project" value="UniProtKB-SubCell"/>
</dbReference>
<comment type="subcellular location">
    <subcellularLocation>
        <location evidence="1">Membrane</location>
        <topology evidence="1">Peripheral membrane protein</topology>
    </subcellularLocation>
</comment>
<dbReference type="STRING" id="3983.A0A2C9UFU0"/>
<keyword evidence="2" id="KW-0833">Ubl conjugation pathway</keyword>
<dbReference type="Gene3D" id="3.10.20.90">
    <property type="entry name" value="Phosphatidylinositol 3-kinase Catalytic Subunit, Chain A, domain 1"/>
    <property type="match status" value="1"/>
</dbReference>
<sequence>MDDMKDKFKGFMKKVNTQLSSSSSGKFKGQGRVLGGSSSASSGSNNPIGSRYYQPDNPKPTPTPSSLNSSSNFKSLPQKTPNSDQNKPAPINNSIPNRKPVDGFDPFDSLITTGKRSQNGSSLNVYECPICGQSYKSEEEVSMHVESCANNNNNDLVDEGNGIGASSGSELQSSVGAYLSGKPPEGSVEVVLRLFRNIVKEPGNAKFRKIRMGNPKIREAVSDVAGGVELLEGVGFELKEEGGEMCAVMEVPNEERLRLINEAIRLLEPTKVEGQVQKIEEKPSVAPSGTGEPVEPKKIDREIRVFFSVPESVAAKIQLPDSFYNLSAEELKREADARKKKIAESQLLIPKSYKEKQAKAARKRYRRTLIRIQFPDGVVLQGVFAPWEPTSALYEFVSASLKDPSLEFELLDPVLVKRRVIPHFPGAGERGSTLEDEELVPSALIKFRPVETDSCVFTGLCNELLEISEPLN</sequence>
<dbReference type="Proteomes" id="UP000091857">
    <property type="component" value="Chromosome 15"/>
</dbReference>
<evidence type="ECO:0000256" key="1">
    <source>
        <dbReference type="ARBA" id="ARBA00004170"/>
    </source>
</evidence>
<dbReference type="SMR" id="A0A2C9UFU0"/>
<reference evidence="7" key="1">
    <citation type="journal article" date="2016" name="Nat. Biotechnol.">
        <title>Sequencing wild and cultivated cassava and related species reveals extensive interspecific hybridization and genetic diversity.</title>
        <authorList>
            <person name="Bredeson J.V."/>
            <person name="Lyons J.B."/>
            <person name="Prochnik S.E."/>
            <person name="Wu G.A."/>
            <person name="Ha C.M."/>
            <person name="Edsinger-Gonzales E."/>
            <person name="Grimwood J."/>
            <person name="Schmutz J."/>
            <person name="Rabbi I.Y."/>
            <person name="Egesi C."/>
            <person name="Nauluvula P."/>
            <person name="Lebot V."/>
            <person name="Ndunguru J."/>
            <person name="Mkamilo G."/>
            <person name="Bart R.S."/>
            <person name="Setter T.L."/>
            <person name="Gleadow R.M."/>
            <person name="Kulakow P."/>
            <person name="Ferguson M.E."/>
            <person name="Rounsley S."/>
            <person name="Rokhsar D.S."/>
        </authorList>
    </citation>
    <scope>NUCLEOTIDE SEQUENCE [LARGE SCALE GENOMIC DNA]</scope>
    <source>
        <strain evidence="7">cv. AM560-2</strain>
    </source>
</reference>
<dbReference type="SUPFAM" id="SSF143503">
    <property type="entry name" value="PUG domain-like"/>
    <property type="match status" value="1"/>
</dbReference>
<accession>A0A2C9UFU0</accession>
<protein>
    <recommendedName>
        <fullName evidence="5">UBX domain-containing protein</fullName>
    </recommendedName>
</protein>
<feature type="domain" description="UBX" evidence="5">
    <location>
        <begin position="363"/>
        <end position="447"/>
    </location>
</feature>
<dbReference type="SUPFAM" id="SSF54236">
    <property type="entry name" value="Ubiquitin-like"/>
    <property type="match status" value="1"/>
</dbReference>
<dbReference type="OMA" id="LEFELIF"/>
<evidence type="ECO:0000313" key="6">
    <source>
        <dbReference type="EMBL" id="OAY29289.1"/>
    </source>
</evidence>
<dbReference type="AlphaFoldDB" id="A0A2C9UFU0"/>
<feature type="compositionally biased region" description="Polar residues" evidence="4">
    <location>
        <begin position="78"/>
        <end position="96"/>
    </location>
</feature>
<evidence type="ECO:0000313" key="7">
    <source>
        <dbReference type="Proteomes" id="UP000091857"/>
    </source>
</evidence>
<feature type="region of interest" description="Disordered" evidence="4">
    <location>
        <begin position="1"/>
        <end position="118"/>
    </location>
</feature>
<dbReference type="Gene3D" id="1.20.58.2190">
    <property type="match status" value="1"/>
</dbReference>
<dbReference type="SMART" id="SM00166">
    <property type="entry name" value="UBX"/>
    <property type="match status" value="1"/>
</dbReference>
<feature type="compositionally biased region" description="Low complexity" evidence="4">
    <location>
        <begin position="64"/>
        <end position="77"/>
    </location>
</feature>
<keyword evidence="7" id="KW-1185">Reference proteome</keyword>
<evidence type="ECO:0000256" key="3">
    <source>
        <dbReference type="ARBA" id="ARBA00023136"/>
    </source>
</evidence>
<evidence type="ECO:0000256" key="4">
    <source>
        <dbReference type="SAM" id="MobiDB-lite"/>
    </source>
</evidence>
<dbReference type="CDD" id="cd16119">
    <property type="entry name" value="UBX_UBXN6"/>
    <property type="match status" value="1"/>
</dbReference>
<dbReference type="Pfam" id="PF00789">
    <property type="entry name" value="UBX"/>
    <property type="match status" value="1"/>
</dbReference>
<evidence type="ECO:0000256" key="2">
    <source>
        <dbReference type="ARBA" id="ARBA00022786"/>
    </source>
</evidence>
<feature type="compositionally biased region" description="Low complexity" evidence="4">
    <location>
        <begin position="35"/>
        <end position="44"/>
    </location>
</feature>
<dbReference type="InterPro" id="IPR018997">
    <property type="entry name" value="PUB_domain"/>
</dbReference>
<gene>
    <name evidence="6" type="ORF">MANES_15G133200v8</name>
</gene>
<dbReference type="Pfam" id="PF09409">
    <property type="entry name" value="PUB"/>
    <property type="match status" value="1"/>
</dbReference>
<name>A0A2C9UFU0_MANES</name>
<proteinExistence type="predicted"/>
<dbReference type="SMART" id="SM00580">
    <property type="entry name" value="PUG"/>
    <property type="match status" value="1"/>
</dbReference>